<gene>
    <name evidence="2" type="ORF">BEN76_06145</name>
</gene>
<dbReference type="STRING" id="487316.BEN76_06145"/>
<evidence type="ECO:0000256" key="1">
    <source>
        <dbReference type="SAM" id="MobiDB-lite"/>
    </source>
</evidence>
<dbReference type="AlphaFoldDB" id="A0A1P8EHD1"/>
<dbReference type="KEGG" id="asol:BEN76_06145"/>
<feature type="compositionally biased region" description="Polar residues" evidence="1">
    <location>
        <begin position="27"/>
        <end position="40"/>
    </location>
</feature>
<name>A0A1P8EHD1_9GAMM</name>
<feature type="region of interest" description="Disordered" evidence="1">
    <location>
        <begin position="187"/>
        <end position="235"/>
    </location>
</feature>
<feature type="compositionally biased region" description="Polar residues" evidence="1">
    <location>
        <begin position="207"/>
        <end position="217"/>
    </location>
</feature>
<dbReference type="RefSeq" id="WP_076032595.1">
    <property type="nucleotide sequence ID" value="NZ_CP016896.1"/>
</dbReference>
<evidence type="ECO:0000313" key="3">
    <source>
        <dbReference type="Proteomes" id="UP000185674"/>
    </source>
</evidence>
<feature type="region of interest" description="Disordered" evidence="1">
    <location>
        <begin position="23"/>
        <end position="42"/>
    </location>
</feature>
<organism evidence="2 3">
    <name type="scientific">Acinetobacter soli</name>
    <dbReference type="NCBI Taxonomy" id="487316"/>
    <lineage>
        <taxon>Bacteria</taxon>
        <taxon>Pseudomonadati</taxon>
        <taxon>Pseudomonadota</taxon>
        <taxon>Gammaproteobacteria</taxon>
        <taxon>Moraxellales</taxon>
        <taxon>Moraxellaceae</taxon>
        <taxon>Acinetobacter</taxon>
    </lineage>
</organism>
<dbReference type="EMBL" id="CP016896">
    <property type="protein sequence ID" value="APV35620.1"/>
    <property type="molecule type" value="Genomic_DNA"/>
</dbReference>
<protein>
    <submittedName>
        <fullName evidence="2">Uncharacterized protein</fullName>
    </submittedName>
</protein>
<proteinExistence type="predicted"/>
<dbReference type="Proteomes" id="UP000185674">
    <property type="component" value="Chromosome"/>
</dbReference>
<reference evidence="2 3" key="1">
    <citation type="submission" date="2016-08" db="EMBL/GenBank/DDBJ databases">
        <title>Complete genome sequence of Acinetobacter baylyi strain GFJ2.</title>
        <authorList>
            <person name="Tabata M."/>
            <person name="Kuboki S."/>
            <person name="Gibu N."/>
            <person name="Kinouchi Y."/>
            <person name="Vangnai A."/>
            <person name="Kasai D."/>
            <person name="Fukuda M."/>
        </authorList>
    </citation>
    <scope>NUCLEOTIDE SEQUENCE [LARGE SCALE GENOMIC DNA]</scope>
    <source>
        <strain evidence="2 3">GFJ2</strain>
    </source>
</reference>
<accession>A0A1P8EHD1</accession>
<evidence type="ECO:0000313" key="2">
    <source>
        <dbReference type="EMBL" id="APV35620.1"/>
    </source>
</evidence>
<sequence length="235" mass="27109">MSKQRLFALVLLTLLIGNGCSKKDSTHATTAGEENNSSSALVAKNDRVIMGDDPNTKFTASQTSINSFESSNTYNNYGFAYRYERRSGDGQEHFYKSIQEFTKNDLTNQRNLLAETWVEITQQEWLETKQHYEQTRELVDLNPKLLQATPIYQKLIQFIDEQNARQMQFEKQRAEFEANFNRQRADFDKRWNESTQPSLRSHDTEKTQFGASNNSPAVESDQSNDDSQKQDSSAF</sequence>